<reference evidence="1 2" key="1">
    <citation type="journal article" date="2015" name="Genome Announc.">
        <title>Expanding the biotechnology potential of lactobacilli through comparative genomics of 213 strains and associated genera.</title>
        <authorList>
            <person name="Sun Z."/>
            <person name="Harris H.M."/>
            <person name="McCann A."/>
            <person name="Guo C."/>
            <person name="Argimon S."/>
            <person name="Zhang W."/>
            <person name="Yang X."/>
            <person name="Jeffery I.B."/>
            <person name="Cooney J.C."/>
            <person name="Kagawa T.F."/>
            <person name="Liu W."/>
            <person name="Song Y."/>
            <person name="Salvetti E."/>
            <person name="Wrobel A."/>
            <person name="Rasinkangas P."/>
            <person name="Parkhill J."/>
            <person name="Rea M.C."/>
            <person name="O'Sullivan O."/>
            <person name="Ritari J."/>
            <person name="Douillard F.P."/>
            <person name="Paul Ross R."/>
            <person name="Yang R."/>
            <person name="Briner A.E."/>
            <person name="Felis G.E."/>
            <person name="de Vos W.M."/>
            <person name="Barrangou R."/>
            <person name="Klaenhammer T.R."/>
            <person name="Caufield P.W."/>
            <person name="Cui Y."/>
            <person name="Zhang H."/>
            <person name="O'Toole P.W."/>
        </authorList>
    </citation>
    <scope>NUCLEOTIDE SEQUENCE [LARGE SCALE GENOMIC DNA]</scope>
    <source>
        <strain evidence="1 2">JCM 17158</strain>
    </source>
</reference>
<protein>
    <recommendedName>
        <fullName evidence="3">DUF2140 family protein</fullName>
    </recommendedName>
</protein>
<dbReference type="STRING" id="1291734.FD02_GL001230"/>
<dbReference type="InterPro" id="IPR018672">
    <property type="entry name" value="DUF2140"/>
</dbReference>
<dbReference type="Proteomes" id="UP000051804">
    <property type="component" value="Unassembled WGS sequence"/>
</dbReference>
<gene>
    <name evidence="1" type="ORF">FD02_GL001230</name>
</gene>
<organism evidence="1 2">
    <name type="scientific">Lacticaseibacillus nasuensis JCM 17158</name>
    <dbReference type="NCBI Taxonomy" id="1291734"/>
    <lineage>
        <taxon>Bacteria</taxon>
        <taxon>Bacillati</taxon>
        <taxon>Bacillota</taxon>
        <taxon>Bacilli</taxon>
        <taxon>Lactobacillales</taxon>
        <taxon>Lactobacillaceae</taxon>
        <taxon>Lacticaseibacillus</taxon>
    </lineage>
</organism>
<dbReference type="AlphaFoldDB" id="A0A0R1JQC6"/>
<evidence type="ECO:0008006" key="3">
    <source>
        <dbReference type="Google" id="ProtNLM"/>
    </source>
</evidence>
<accession>A0A0R1JQC6</accession>
<dbReference type="Pfam" id="PF09911">
    <property type="entry name" value="DUF2140"/>
    <property type="match status" value="1"/>
</dbReference>
<dbReference type="EMBL" id="AZDJ01000013">
    <property type="protein sequence ID" value="KRK73372.1"/>
    <property type="molecule type" value="Genomic_DNA"/>
</dbReference>
<name>A0A0R1JQC6_9LACO</name>
<dbReference type="PATRIC" id="fig|1291734.4.peg.1261"/>
<proteinExistence type="predicted"/>
<sequence length="184" mass="20377">MTLVLIGLLLGSGVWFVTKVVTPVTDRVTTPAGPTGEPAFTVSLTKRQLNRIITYYLNDYQKNSQIKYTLTVADQAKLGGSFKFFNQTVDFSLLFDPLVKSNGDIELKATKLNIGQLPVPISYVLSYVGHSYKLPNWVKLNSKQETIVLELSKFKLANGMRAKATKIDLASDEIDLSVFLPSSK</sequence>
<evidence type="ECO:0000313" key="2">
    <source>
        <dbReference type="Proteomes" id="UP000051804"/>
    </source>
</evidence>
<keyword evidence="2" id="KW-1185">Reference proteome</keyword>
<comment type="caution">
    <text evidence="1">The sequence shown here is derived from an EMBL/GenBank/DDBJ whole genome shotgun (WGS) entry which is preliminary data.</text>
</comment>
<evidence type="ECO:0000313" key="1">
    <source>
        <dbReference type="EMBL" id="KRK73372.1"/>
    </source>
</evidence>